<protein>
    <submittedName>
        <fullName evidence="1">Uncharacterized protein</fullName>
    </submittedName>
</protein>
<gene>
    <name evidence="1" type="ORF">JYP53_00715</name>
</gene>
<dbReference type="RefSeq" id="WP_029655168.1">
    <property type="nucleotide sequence ID" value="NZ_JAFKDB010000002.1"/>
</dbReference>
<evidence type="ECO:0000313" key="2">
    <source>
        <dbReference type="Proteomes" id="UP000664344"/>
    </source>
</evidence>
<dbReference type="EMBL" id="JAFKDB010000002">
    <property type="protein sequence ID" value="MBN7768424.1"/>
    <property type="molecule type" value="Genomic_DNA"/>
</dbReference>
<organism evidence="1 2">
    <name type="scientific">Marinobacter daepoensis</name>
    <dbReference type="NCBI Taxonomy" id="262077"/>
    <lineage>
        <taxon>Bacteria</taxon>
        <taxon>Pseudomonadati</taxon>
        <taxon>Pseudomonadota</taxon>
        <taxon>Gammaproteobacteria</taxon>
        <taxon>Pseudomonadales</taxon>
        <taxon>Marinobacteraceae</taxon>
        <taxon>Marinobacter</taxon>
    </lineage>
</organism>
<keyword evidence="2" id="KW-1185">Reference proteome</keyword>
<dbReference type="Proteomes" id="UP000664344">
    <property type="component" value="Unassembled WGS sequence"/>
</dbReference>
<reference evidence="1 2" key="1">
    <citation type="submission" date="2021-02" db="EMBL/GenBank/DDBJ databases">
        <title>PHA producing bacteria isolated from coastal sediment in Guangdong, Shenzhen.</title>
        <authorList>
            <person name="Zheng W."/>
            <person name="Yu S."/>
            <person name="Huang Y."/>
        </authorList>
    </citation>
    <scope>NUCLEOTIDE SEQUENCE [LARGE SCALE GENOMIC DNA]</scope>
    <source>
        <strain evidence="1 2">TN21-5</strain>
    </source>
</reference>
<comment type="caution">
    <text evidence="1">The sequence shown here is derived from an EMBL/GenBank/DDBJ whole genome shotgun (WGS) entry which is preliminary data.</text>
</comment>
<sequence>MNTKKLMNLALESVDSLGFQLDQMGITNRLNRHNLAAFLMTEQKRLEGEWDSLQAKADRRRVQLDQFSQLIESRAGALLGPVRNRLNRLRTSQ</sequence>
<evidence type="ECO:0000313" key="1">
    <source>
        <dbReference type="EMBL" id="MBN7768424.1"/>
    </source>
</evidence>
<proteinExistence type="predicted"/>
<name>A0ABS3B983_9GAMM</name>
<accession>A0ABS3B983</accession>